<dbReference type="SUPFAM" id="SSF52172">
    <property type="entry name" value="CheY-like"/>
    <property type="match status" value="1"/>
</dbReference>
<accession>A0A2W7UNC2</accession>
<evidence type="ECO:0000313" key="4">
    <source>
        <dbReference type="Proteomes" id="UP000249177"/>
    </source>
</evidence>
<keyword evidence="1" id="KW-0597">Phosphoprotein</keyword>
<dbReference type="RefSeq" id="WP_111408961.1">
    <property type="nucleotide sequence ID" value="NZ_QKXH01000002.1"/>
</dbReference>
<evidence type="ECO:0000259" key="2">
    <source>
        <dbReference type="PROSITE" id="PS50110"/>
    </source>
</evidence>
<dbReference type="InterPro" id="IPR001789">
    <property type="entry name" value="Sig_transdc_resp-reg_receiver"/>
</dbReference>
<evidence type="ECO:0000256" key="1">
    <source>
        <dbReference type="PROSITE-ProRule" id="PRU00169"/>
    </source>
</evidence>
<dbReference type="PROSITE" id="PS50110">
    <property type="entry name" value="RESPONSE_REGULATORY"/>
    <property type="match status" value="1"/>
</dbReference>
<protein>
    <submittedName>
        <fullName evidence="3">Response regulator</fullName>
    </submittedName>
</protein>
<dbReference type="OrthoDB" id="673128at2"/>
<dbReference type="EMBL" id="QKXH01000002">
    <property type="protein sequence ID" value="PZX94865.1"/>
    <property type="molecule type" value="Genomic_DNA"/>
</dbReference>
<dbReference type="InterPro" id="IPR052893">
    <property type="entry name" value="TCS_response_regulator"/>
</dbReference>
<reference evidence="3 4" key="1">
    <citation type="submission" date="2018-06" db="EMBL/GenBank/DDBJ databases">
        <title>Flavobacterium sp IMCC34762, genome.</title>
        <authorList>
            <person name="Joung Y."/>
            <person name="Cho J."/>
            <person name="Song J."/>
        </authorList>
    </citation>
    <scope>NUCLEOTIDE SEQUENCE [LARGE SCALE GENOMIC DNA]</scope>
    <source>
        <strain evidence="3 4">IMCC34762</strain>
    </source>
</reference>
<dbReference type="AlphaFoldDB" id="A0A2W7UNC2"/>
<dbReference type="InterPro" id="IPR011006">
    <property type="entry name" value="CheY-like_superfamily"/>
</dbReference>
<dbReference type="GO" id="GO:0000160">
    <property type="term" value="P:phosphorelay signal transduction system"/>
    <property type="evidence" value="ECO:0007669"/>
    <property type="project" value="InterPro"/>
</dbReference>
<name>A0A2W7UNC2_9FLAO</name>
<organism evidence="3 4">
    <name type="scientific">Flavobacterium aquariorum</name>
    <dbReference type="NCBI Taxonomy" id="2217670"/>
    <lineage>
        <taxon>Bacteria</taxon>
        <taxon>Pseudomonadati</taxon>
        <taxon>Bacteroidota</taxon>
        <taxon>Flavobacteriia</taxon>
        <taxon>Flavobacteriales</taxon>
        <taxon>Flavobacteriaceae</taxon>
        <taxon>Flavobacterium</taxon>
    </lineage>
</organism>
<comment type="caution">
    <text evidence="3">The sequence shown here is derived from an EMBL/GenBank/DDBJ whole genome shotgun (WGS) entry which is preliminary data.</text>
</comment>
<proteinExistence type="predicted"/>
<feature type="domain" description="Response regulatory" evidence="2">
    <location>
        <begin position="4"/>
        <end position="132"/>
    </location>
</feature>
<dbReference type="SMART" id="SM00448">
    <property type="entry name" value="REC"/>
    <property type="match status" value="1"/>
</dbReference>
<evidence type="ECO:0000313" key="3">
    <source>
        <dbReference type="EMBL" id="PZX94865.1"/>
    </source>
</evidence>
<sequence>MLELIMCIDDDPITLMLFRRVAQRASFAKEIINAMNGQEAITLINTINNNSNQGKKPQLIFLDLNMPVMGGWEFLDLLNASNYFNLNNTNVIILTSTIDPEDIKKSKLYPNVIEFLSKPITVEMLDYLNSKL</sequence>
<keyword evidence="4" id="KW-1185">Reference proteome</keyword>
<dbReference type="PANTHER" id="PTHR44520">
    <property type="entry name" value="RESPONSE REGULATOR RCP1-RELATED"/>
    <property type="match status" value="1"/>
</dbReference>
<dbReference type="PANTHER" id="PTHR44520:SF2">
    <property type="entry name" value="RESPONSE REGULATOR RCP1"/>
    <property type="match status" value="1"/>
</dbReference>
<dbReference type="Pfam" id="PF00072">
    <property type="entry name" value="Response_reg"/>
    <property type="match status" value="1"/>
</dbReference>
<dbReference type="Gene3D" id="3.40.50.2300">
    <property type="match status" value="1"/>
</dbReference>
<dbReference type="Proteomes" id="UP000249177">
    <property type="component" value="Unassembled WGS sequence"/>
</dbReference>
<gene>
    <name evidence="3" type="ORF">DOS84_04735</name>
</gene>
<feature type="modified residue" description="4-aspartylphosphate" evidence="1">
    <location>
        <position position="63"/>
    </location>
</feature>